<keyword evidence="6" id="KW-0547">Nucleotide-binding</keyword>
<dbReference type="PANTHER" id="PTHR47545:SF1">
    <property type="entry name" value="MULTIFUNCTIONAL CCA PROTEIN"/>
    <property type="match status" value="1"/>
</dbReference>
<evidence type="ECO:0000313" key="13">
    <source>
        <dbReference type="EMBL" id="AEC00196.1"/>
    </source>
</evidence>
<dbReference type="InterPro" id="IPR050124">
    <property type="entry name" value="tRNA_CCA-adding_enzyme"/>
</dbReference>
<keyword evidence="8" id="KW-0067">ATP-binding</keyword>
<dbReference type="GO" id="GO:0046872">
    <property type="term" value="F:metal ion binding"/>
    <property type="evidence" value="ECO:0007669"/>
    <property type="project" value="UniProtKB-KW"/>
</dbReference>
<feature type="domain" description="HD" evidence="12">
    <location>
        <begin position="242"/>
        <end position="338"/>
    </location>
</feature>
<dbReference type="EC" id="2.7.7.72" evidence="13"/>
<dbReference type="OrthoDB" id="9805698at2"/>
<reference evidence="13 16" key="2">
    <citation type="submission" date="2011-04" db="EMBL/GenBank/DDBJ databases">
        <title>The complete genome of Selenomonas sputigena DSM 20758.</title>
        <authorList>
            <consortium name="US DOE Joint Genome Institute (JGI-PGF)"/>
            <person name="Lucas S."/>
            <person name="Copeland A."/>
            <person name="Lapidus A."/>
            <person name="Bruce D."/>
            <person name="Goodwin L."/>
            <person name="Pitluck S."/>
            <person name="Peters L."/>
            <person name="Kyrpides N."/>
            <person name="Mavromatis K."/>
            <person name="Ivanova N."/>
            <person name="Ovchinnikova G."/>
            <person name="Teshima H."/>
            <person name="Detter J.C."/>
            <person name="Tapia R."/>
            <person name="Han C."/>
            <person name="Land M."/>
            <person name="Hauser L."/>
            <person name="Markowitz V."/>
            <person name="Cheng J.-F."/>
            <person name="Hugenholtz P."/>
            <person name="Woyke T."/>
            <person name="Wu D."/>
            <person name="Gronow S."/>
            <person name="Wellnitz S."/>
            <person name="Schneider S."/>
            <person name="Klenk H.-P."/>
            <person name="Eisen J.A."/>
        </authorList>
    </citation>
    <scope>NUCLEOTIDE SEQUENCE [LARGE SCALE GENOMIC DNA]</scope>
    <source>
        <strain evidence="13">ATCC 35185</strain>
        <strain evidence="16">ATCC 35185 / DSM 20758 / VPI D19B-28</strain>
    </source>
</reference>
<dbReference type="SUPFAM" id="SSF81301">
    <property type="entry name" value="Nucleotidyltransferase"/>
    <property type="match status" value="1"/>
</dbReference>
<sequence>MREEEFVKAVEGAGGTVYLVGGWVRDHLRGATPRDKDFVITGLEREAFAELFPAASLIGHAFPVYLVEIDGVRSEVSFARRERKSGHGYRGFAVDFGAEVTIEDDLFRRDTRINSMAYRLPAMELIDPYSGRSDLAHCVIRATSHHFSEDPVRALRAARQAAELGFVIEDGTRTLMADCATELEEEPTERIVHELSRALAAPQPSLFFEALAHASLLESVFPEIFALKGKTQPPQYHPEGDAYCHTMQIVDVVARKTQTIEARFAALVHDIGKGKTPEEMLPHHYGHEQRGLLVLDAWNKRMTLPKSWLMAAYFVIKEHMRAPLLKKTGKIADLLLAVEKSGLSFADFRRIICADHGTLPYHLVHGEELLRKMLQVRGTEAPPELRGADVGKWLREERVRRLAQLLPT</sequence>
<dbReference type="KEGG" id="ssg:Selsp_1237"/>
<protein>
    <submittedName>
        <fullName evidence="13">Polynucleotide adenylyltransferase/metal dependent phosphohydrolase</fullName>
        <ecNumber evidence="13">2.7.7.72</ecNumber>
    </submittedName>
    <submittedName>
        <fullName evidence="14">tRNA nucleotidyltransferase/poly(A) polymerase family protein</fullName>
    </submittedName>
</protein>
<evidence type="ECO:0000256" key="9">
    <source>
        <dbReference type="ARBA" id="ARBA00022842"/>
    </source>
</evidence>
<evidence type="ECO:0000256" key="8">
    <source>
        <dbReference type="ARBA" id="ARBA00022840"/>
    </source>
</evidence>
<evidence type="ECO:0000256" key="2">
    <source>
        <dbReference type="ARBA" id="ARBA00022679"/>
    </source>
</evidence>
<dbReference type="GO" id="GO:0005524">
    <property type="term" value="F:ATP binding"/>
    <property type="evidence" value="ECO:0007669"/>
    <property type="project" value="UniProtKB-KW"/>
</dbReference>
<dbReference type="GO" id="GO:0003723">
    <property type="term" value="F:RNA binding"/>
    <property type="evidence" value="ECO:0007669"/>
    <property type="project" value="UniProtKB-KW"/>
</dbReference>
<name>C9LTI3_SELS3</name>
<dbReference type="STRING" id="546271.Selsp_1237"/>
<evidence type="ECO:0000313" key="16">
    <source>
        <dbReference type="Proteomes" id="UP000011124"/>
    </source>
</evidence>
<dbReference type="InterPro" id="IPR002646">
    <property type="entry name" value="PolA_pol_head_dom"/>
</dbReference>
<dbReference type="CDD" id="cd05398">
    <property type="entry name" value="NT_ClassII-CCAase"/>
    <property type="match status" value="1"/>
</dbReference>
<dbReference type="Gene3D" id="3.30.460.10">
    <property type="entry name" value="Beta Polymerase, domain 2"/>
    <property type="match status" value="1"/>
</dbReference>
<keyword evidence="5" id="KW-0479">Metal-binding</keyword>
<comment type="cofactor">
    <cofactor evidence="1">
        <name>Mg(2+)</name>
        <dbReference type="ChEBI" id="CHEBI:18420"/>
    </cofactor>
</comment>
<proteinExistence type="inferred from homology"/>
<dbReference type="AlphaFoldDB" id="C9LTI3"/>
<dbReference type="PANTHER" id="PTHR47545">
    <property type="entry name" value="MULTIFUNCTIONAL CCA PROTEIN"/>
    <property type="match status" value="1"/>
</dbReference>
<accession>C9LTI3</accession>
<dbReference type="RefSeq" id="WP_006192232.1">
    <property type="nucleotide sequence ID" value="NC_015437.1"/>
</dbReference>
<keyword evidence="10 11" id="KW-0694">RNA-binding</keyword>
<dbReference type="InterPro" id="IPR043519">
    <property type="entry name" value="NT_sf"/>
</dbReference>
<dbReference type="GO" id="GO:0042245">
    <property type="term" value="P:RNA repair"/>
    <property type="evidence" value="ECO:0007669"/>
    <property type="project" value="UniProtKB-KW"/>
</dbReference>
<dbReference type="Pfam" id="PF01966">
    <property type="entry name" value="HD"/>
    <property type="match status" value="1"/>
</dbReference>
<dbReference type="eggNOG" id="COG0617">
    <property type="taxonomic scope" value="Bacteria"/>
</dbReference>
<keyword evidence="16" id="KW-1185">Reference proteome</keyword>
<evidence type="ECO:0000256" key="5">
    <source>
        <dbReference type="ARBA" id="ARBA00022723"/>
    </source>
</evidence>
<evidence type="ECO:0000256" key="3">
    <source>
        <dbReference type="ARBA" id="ARBA00022694"/>
    </source>
</evidence>
<evidence type="ECO:0000256" key="11">
    <source>
        <dbReference type="RuleBase" id="RU003953"/>
    </source>
</evidence>
<organism evidence="14 15">
    <name type="scientific">Selenomonas sputigena (strain ATCC 35185 / DSM 20758 / CCUG 44933 / VPI D19B-28)</name>
    <dbReference type="NCBI Taxonomy" id="546271"/>
    <lineage>
        <taxon>Bacteria</taxon>
        <taxon>Bacillati</taxon>
        <taxon>Bacillota</taxon>
        <taxon>Negativicutes</taxon>
        <taxon>Selenomonadales</taxon>
        <taxon>Selenomonadaceae</taxon>
        <taxon>Selenomonas</taxon>
    </lineage>
</organism>
<reference evidence="14 15" key="1">
    <citation type="submission" date="2009-09" db="EMBL/GenBank/DDBJ databases">
        <authorList>
            <person name="Weinstock G."/>
            <person name="Sodergren E."/>
            <person name="Clifton S."/>
            <person name="Fulton L."/>
            <person name="Fulton B."/>
            <person name="Courtney L."/>
            <person name="Fronick C."/>
            <person name="Harrison M."/>
            <person name="Strong C."/>
            <person name="Farmer C."/>
            <person name="Delahaunty K."/>
            <person name="Markovic C."/>
            <person name="Hall O."/>
            <person name="Minx P."/>
            <person name="Tomlinson C."/>
            <person name="Mitreva M."/>
            <person name="Nelson J."/>
            <person name="Hou S."/>
            <person name="Wollam A."/>
            <person name="Pepin K.H."/>
            <person name="Johnson M."/>
            <person name="Bhonagiri V."/>
            <person name="Nash W.E."/>
            <person name="Warren W."/>
            <person name="Chinwalla A."/>
            <person name="Mardis E.R."/>
            <person name="Wilson R.K."/>
        </authorList>
    </citation>
    <scope>NUCLEOTIDE SEQUENCE [LARGE SCALE GENOMIC DNA]</scope>
    <source>
        <strain evidence="14">ATCC 35185</strain>
        <strain evidence="15">ATCC 35185 / DSM 20758 / VPI D19B-28</strain>
    </source>
</reference>
<evidence type="ECO:0000256" key="7">
    <source>
        <dbReference type="ARBA" id="ARBA00022800"/>
    </source>
</evidence>
<dbReference type="HOGENOM" id="CLU_015961_1_1_9"/>
<dbReference type="InterPro" id="IPR006674">
    <property type="entry name" value="HD_domain"/>
</dbReference>
<dbReference type="SUPFAM" id="SSF81891">
    <property type="entry name" value="Poly A polymerase C-terminal region-like"/>
    <property type="match status" value="1"/>
</dbReference>
<dbReference type="GO" id="GO:0004810">
    <property type="term" value="F:CCA tRNA nucleotidyltransferase activity"/>
    <property type="evidence" value="ECO:0007669"/>
    <property type="project" value="UniProtKB-EC"/>
</dbReference>
<dbReference type="PROSITE" id="PS51831">
    <property type="entry name" value="HD"/>
    <property type="match status" value="1"/>
</dbReference>
<evidence type="ECO:0000256" key="10">
    <source>
        <dbReference type="ARBA" id="ARBA00022884"/>
    </source>
</evidence>
<keyword evidence="7" id="KW-0692">RNA repair</keyword>
<keyword evidence="9" id="KW-0460">Magnesium</keyword>
<evidence type="ECO:0000313" key="15">
    <source>
        <dbReference type="Proteomes" id="UP000003505"/>
    </source>
</evidence>
<comment type="similarity">
    <text evidence="11">Belongs to the tRNA nucleotidyltransferase/poly(A) polymerase family.</text>
</comment>
<keyword evidence="4 13" id="KW-0548">Nucleotidyltransferase</keyword>
<dbReference type="Gene3D" id="1.10.3090.10">
    <property type="entry name" value="cca-adding enzyme, domain 2"/>
    <property type="match status" value="1"/>
</dbReference>
<dbReference type="Pfam" id="PF12627">
    <property type="entry name" value="PolyA_pol_RNAbd"/>
    <property type="match status" value="1"/>
</dbReference>
<evidence type="ECO:0000259" key="12">
    <source>
        <dbReference type="PROSITE" id="PS51831"/>
    </source>
</evidence>
<evidence type="ECO:0000256" key="1">
    <source>
        <dbReference type="ARBA" id="ARBA00001946"/>
    </source>
</evidence>
<dbReference type="EMBL" id="CP002637">
    <property type="protein sequence ID" value="AEC00196.1"/>
    <property type="molecule type" value="Genomic_DNA"/>
</dbReference>
<dbReference type="Proteomes" id="UP000011124">
    <property type="component" value="Chromosome"/>
</dbReference>
<dbReference type="EMBL" id="ACKP02000015">
    <property type="protein sequence ID" value="EEX77717.1"/>
    <property type="molecule type" value="Genomic_DNA"/>
</dbReference>
<dbReference type="Proteomes" id="UP000003505">
    <property type="component" value="Unassembled WGS sequence"/>
</dbReference>
<evidence type="ECO:0000313" key="14">
    <source>
        <dbReference type="EMBL" id="EEX77717.1"/>
    </source>
</evidence>
<evidence type="ECO:0000256" key="4">
    <source>
        <dbReference type="ARBA" id="ARBA00022695"/>
    </source>
</evidence>
<dbReference type="InterPro" id="IPR032828">
    <property type="entry name" value="PolyA_RNA-bd"/>
</dbReference>
<keyword evidence="2 11" id="KW-0808">Transferase</keyword>
<dbReference type="GO" id="GO:0008033">
    <property type="term" value="P:tRNA processing"/>
    <property type="evidence" value="ECO:0007669"/>
    <property type="project" value="UniProtKB-KW"/>
</dbReference>
<gene>
    <name evidence="13" type="ordered locus">Selsp_1237</name>
    <name evidence="14" type="ORF">SELSPUOL_00994</name>
</gene>
<keyword evidence="3" id="KW-0819">tRNA processing</keyword>
<dbReference type="Pfam" id="PF01743">
    <property type="entry name" value="PolyA_pol"/>
    <property type="match status" value="1"/>
</dbReference>
<evidence type="ECO:0000256" key="6">
    <source>
        <dbReference type="ARBA" id="ARBA00022741"/>
    </source>
</evidence>